<evidence type="ECO:0000259" key="1">
    <source>
        <dbReference type="Pfam" id="PF01590"/>
    </source>
</evidence>
<dbReference type="Gene3D" id="3.30.450.40">
    <property type="match status" value="1"/>
</dbReference>
<keyword evidence="3" id="KW-1185">Reference proteome</keyword>
<proteinExistence type="predicted"/>
<protein>
    <submittedName>
        <fullName evidence="2">GAF domain-containing protein</fullName>
    </submittedName>
</protein>
<reference evidence="2 3" key="1">
    <citation type="submission" date="2024-09" db="EMBL/GenBank/DDBJ databases">
        <authorList>
            <person name="Sun Q."/>
            <person name="Mori K."/>
        </authorList>
    </citation>
    <scope>NUCLEOTIDE SEQUENCE [LARGE SCALE GENOMIC DNA]</scope>
    <source>
        <strain evidence="2 3">TBRC 1432</strain>
    </source>
</reference>
<feature type="domain" description="GAF" evidence="1">
    <location>
        <begin position="24"/>
        <end position="150"/>
    </location>
</feature>
<dbReference type="Pfam" id="PF01590">
    <property type="entry name" value="GAF"/>
    <property type="match status" value="1"/>
</dbReference>
<evidence type="ECO:0000313" key="2">
    <source>
        <dbReference type="EMBL" id="MFC0542360.1"/>
    </source>
</evidence>
<accession>A0ABV6MPX4</accession>
<sequence length="225" mass="23178">MREGEPEERVAAAIAAAAGDEVVALRHVGRACASGLGVDGVSLSVIGDLGTAEPTQATDDVAERIVELEIVHGGGPALLALEQDDPVLLPRLVADRRWPLLVPALAEVGAAALFAFPLAAGGVTVGVLEVYQRWPRALTEAEVAVGVLFAESALELLVSGEDDVLAGPVADRWTFVNQAVAVVAAQIGGALEDGYARLRGHAFVTGRRLPDLAAQVLAGELVFGV</sequence>
<dbReference type="SUPFAM" id="SSF55781">
    <property type="entry name" value="GAF domain-like"/>
    <property type="match status" value="1"/>
</dbReference>
<dbReference type="InterPro" id="IPR029016">
    <property type="entry name" value="GAF-like_dom_sf"/>
</dbReference>
<dbReference type="EMBL" id="JBHLUD010000004">
    <property type="protein sequence ID" value="MFC0542360.1"/>
    <property type="molecule type" value="Genomic_DNA"/>
</dbReference>
<comment type="caution">
    <text evidence="2">The sequence shown here is derived from an EMBL/GenBank/DDBJ whole genome shotgun (WGS) entry which is preliminary data.</text>
</comment>
<dbReference type="Proteomes" id="UP001589810">
    <property type="component" value="Unassembled WGS sequence"/>
</dbReference>
<dbReference type="RefSeq" id="WP_273940783.1">
    <property type="nucleotide sequence ID" value="NZ_CP097263.1"/>
</dbReference>
<name>A0ABV6MPX4_9PSEU</name>
<organism evidence="2 3">
    <name type="scientific">Kutzneria chonburiensis</name>
    <dbReference type="NCBI Taxonomy" id="1483604"/>
    <lineage>
        <taxon>Bacteria</taxon>
        <taxon>Bacillati</taxon>
        <taxon>Actinomycetota</taxon>
        <taxon>Actinomycetes</taxon>
        <taxon>Pseudonocardiales</taxon>
        <taxon>Pseudonocardiaceae</taxon>
        <taxon>Kutzneria</taxon>
    </lineage>
</organism>
<dbReference type="InterPro" id="IPR003018">
    <property type="entry name" value="GAF"/>
</dbReference>
<gene>
    <name evidence="2" type="ORF">ACFFH7_12760</name>
</gene>
<evidence type="ECO:0000313" key="3">
    <source>
        <dbReference type="Proteomes" id="UP001589810"/>
    </source>
</evidence>